<evidence type="ECO:0000256" key="2">
    <source>
        <dbReference type="ARBA" id="ARBA00011061"/>
    </source>
</evidence>
<evidence type="ECO:0000256" key="4">
    <source>
        <dbReference type="ARBA" id="ARBA00022692"/>
    </source>
</evidence>
<evidence type="ECO:0000256" key="6">
    <source>
        <dbReference type="ARBA" id="ARBA00023136"/>
    </source>
</evidence>
<evidence type="ECO:0000313" key="9">
    <source>
        <dbReference type="Proteomes" id="UP000027153"/>
    </source>
</evidence>
<feature type="transmembrane region" description="Helical" evidence="7">
    <location>
        <begin position="233"/>
        <end position="257"/>
    </location>
</feature>
<sequence>MERFRTKNIWFVVIIGGVILAAFTNEVGLETFISRISNVSKPLFLLVILFNFLNIIAFTITWKFLISADISIYKLFKFYMAGTFINNITPTFGTGGEPVKAMLLGRDTCTSKAECFAGVVSQRMLNMFPFLVIGGLGVGLLFSRPGVSFGTWQVIALMFSIGLAFSTFGLVIYFYIRKDKLSSFVHSLIRFFAPFIGFVKKGFDHRAYADAVEESINSFHGGLRNIHNNRSGIIKATLFSFLGWVFDILAIYAVFLSLGETDIHISIMVITYTISMISGWLPLFLPGGLGVVDGTMAYLFIFSGVPIEVAVVATWLYRLVSYVLNTVVGAFYLRASLKPE</sequence>
<feature type="transmembrane region" description="Helical" evidence="7">
    <location>
        <begin position="7"/>
        <end position="23"/>
    </location>
</feature>
<dbReference type="EMBL" id="JMIY01000007">
    <property type="protein sequence ID" value="KCZ70581.1"/>
    <property type="molecule type" value="Genomic_DNA"/>
</dbReference>
<keyword evidence="9" id="KW-1185">Reference proteome</keyword>
<organism evidence="8 9">
    <name type="scientific">Candidatus Methanoperedens nitratireducens</name>
    <dbReference type="NCBI Taxonomy" id="1392998"/>
    <lineage>
        <taxon>Archaea</taxon>
        <taxon>Methanobacteriati</taxon>
        <taxon>Methanobacteriota</taxon>
        <taxon>Stenosarchaea group</taxon>
        <taxon>Methanomicrobia</taxon>
        <taxon>Methanosarcinales</taxon>
        <taxon>ANME-2 cluster</taxon>
        <taxon>Candidatus Methanoperedentaceae</taxon>
        <taxon>Candidatus Methanoperedens</taxon>
    </lineage>
</organism>
<evidence type="ECO:0000256" key="1">
    <source>
        <dbReference type="ARBA" id="ARBA00004651"/>
    </source>
</evidence>
<feature type="transmembrane region" description="Helical" evidence="7">
    <location>
        <begin position="124"/>
        <end position="142"/>
    </location>
</feature>
<reference evidence="8 9" key="1">
    <citation type="journal article" date="2013" name="Nature">
        <title>Anaerobic oxidation of methane coupled to nitrate reduction in a novel archaeal lineage.</title>
        <authorList>
            <person name="Haroon M.F."/>
            <person name="Hu S."/>
            <person name="Shi Y."/>
            <person name="Imelfort M."/>
            <person name="Keller J."/>
            <person name="Hugenholtz P."/>
            <person name="Yuan Z."/>
            <person name="Tyson G.W."/>
        </authorList>
    </citation>
    <scope>NUCLEOTIDE SEQUENCE [LARGE SCALE GENOMIC DNA]</scope>
    <source>
        <strain evidence="8 9">ANME-2d</strain>
    </source>
</reference>
<keyword evidence="6 7" id="KW-0472">Membrane</keyword>
<dbReference type="InterPro" id="IPR022791">
    <property type="entry name" value="L-PG_synthase/AglD"/>
</dbReference>
<evidence type="ECO:0008006" key="10">
    <source>
        <dbReference type="Google" id="ProtNLM"/>
    </source>
</evidence>
<evidence type="ECO:0000256" key="5">
    <source>
        <dbReference type="ARBA" id="ARBA00022989"/>
    </source>
</evidence>
<dbReference type="Pfam" id="PF03706">
    <property type="entry name" value="LPG_synthase_TM"/>
    <property type="match status" value="1"/>
</dbReference>
<dbReference type="PANTHER" id="PTHR39087">
    <property type="entry name" value="UPF0104 MEMBRANE PROTEIN MJ1595"/>
    <property type="match status" value="1"/>
</dbReference>
<comment type="subcellular location">
    <subcellularLocation>
        <location evidence="1">Cell membrane</location>
        <topology evidence="1">Multi-pass membrane protein</topology>
    </subcellularLocation>
</comment>
<protein>
    <recommendedName>
        <fullName evidence="10">Integral membrane protein</fullName>
    </recommendedName>
</protein>
<proteinExistence type="inferred from homology"/>
<evidence type="ECO:0000256" key="3">
    <source>
        <dbReference type="ARBA" id="ARBA00022475"/>
    </source>
</evidence>
<gene>
    <name evidence="8" type="ORF">ANME2D_02602</name>
</gene>
<feature type="transmembrane region" description="Helical" evidence="7">
    <location>
        <begin position="154"/>
        <end position="176"/>
    </location>
</feature>
<evidence type="ECO:0000313" key="8">
    <source>
        <dbReference type="EMBL" id="KCZ70581.1"/>
    </source>
</evidence>
<feature type="transmembrane region" description="Helical" evidence="7">
    <location>
        <begin position="263"/>
        <end position="285"/>
    </location>
</feature>
<comment type="caution">
    <text evidence="8">The sequence shown here is derived from an EMBL/GenBank/DDBJ whole genome shotgun (WGS) entry which is preliminary data.</text>
</comment>
<keyword evidence="4 7" id="KW-0812">Transmembrane</keyword>
<dbReference type="OrthoDB" id="15513at2157"/>
<name>A0A062UU70_9EURY</name>
<dbReference type="RefSeq" id="WP_048092288.1">
    <property type="nucleotide sequence ID" value="NZ_JMIY01000007.1"/>
</dbReference>
<keyword evidence="5 7" id="KW-1133">Transmembrane helix</keyword>
<accession>A0A062UU70</accession>
<evidence type="ECO:0000256" key="7">
    <source>
        <dbReference type="SAM" id="Phobius"/>
    </source>
</evidence>
<feature type="transmembrane region" description="Helical" evidence="7">
    <location>
        <begin position="297"/>
        <end position="317"/>
    </location>
</feature>
<dbReference type="AlphaFoldDB" id="A0A062UU70"/>
<dbReference type="NCBIfam" id="TIGR00374">
    <property type="entry name" value="flippase-like domain"/>
    <property type="match status" value="1"/>
</dbReference>
<dbReference type="GO" id="GO:0005886">
    <property type="term" value="C:plasma membrane"/>
    <property type="evidence" value="ECO:0007669"/>
    <property type="project" value="UniProtKB-SubCell"/>
</dbReference>
<dbReference type="PANTHER" id="PTHR39087:SF2">
    <property type="entry name" value="UPF0104 MEMBRANE PROTEIN MJ1595"/>
    <property type="match status" value="1"/>
</dbReference>
<dbReference type="Proteomes" id="UP000027153">
    <property type="component" value="Unassembled WGS sequence"/>
</dbReference>
<comment type="similarity">
    <text evidence="2">Belongs to the UPF0104 family.</text>
</comment>
<feature type="transmembrane region" description="Helical" evidence="7">
    <location>
        <begin position="43"/>
        <end position="65"/>
    </location>
</feature>
<keyword evidence="3" id="KW-1003">Cell membrane</keyword>